<dbReference type="EMBL" id="PNHK01000001">
    <property type="protein sequence ID" value="PMD06197.1"/>
    <property type="molecule type" value="Genomic_DNA"/>
</dbReference>
<sequence length="69" mass="8042">MTDEFEIKIRPLAVSDARSMFEELQDMRIYTFIDERPPENLEHLQERYRVACGGEHRRVLECGGLIGSS</sequence>
<dbReference type="Proteomes" id="UP000235598">
    <property type="component" value="Unassembled WGS sequence"/>
</dbReference>
<dbReference type="AlphaFoldDB" id="A0A2N6VQ14"/>
<reference evidence="1 2" key="1">
    <citation type="submission" date="2017-09" db="EMBL/GenBank/DDBJ databases">
        <title>Bacterial strain isolated from the female urinary microbiota.</title>
        <authorList>
            <person name="Thomas-White K."/>
            <person name="Kumar N."/>
            <person name="Forster S."/>
            <person name="Putonti C."/>
            <person name="Lawley T."/>
            <person name="Wolfe A.J."/>
        </authorList>
    </citation>
    <scope>NUCLEOTIDE SEQUENCE [LARGE SCALE GENOMIC DNA]</scope>
    <source>
        <strain evidence="1 2">UMB1301</strain>
    </source>
</reference>
<dbReference type="OrthoDB" id="9801669at2"/>
<evidence type="ECO:0000313" key="2">
    <source>
        <dbReference type="Proteomes" id="UP000235598"/>
    </source>
</evidence>
<dbReference type="RefSeq" id="WP_102237849.1">
    <property type="nucleotide sequence ID" value="NZ_PNHK01000001.1"/>
</dbReference>
<comment type="caution">
    <text evidence="1">The sequence shown here is derived from an EMBL/GenBank/DDBJ whole genome shotgun (WGS) entry which is preliminary data.</text>
</comment>
<name>A0A2N6VQ14_9MICO</name>
<organism evidence="1 2">
    <name type="scientific">Brevibacterium paucivorans</name>
    <dbReference type="NCBI Taxonomy" id="170994"/>
    <lineage>
        <taxon>Bacteria</taxon>
        <taxon>Bacillati</taxon>
        <taxon>Actinomycetota</taxon>
        <taxon>Actinomycetes</taxon>
        <taxon>Micrococcales</taxon>
        <taxon>Brevibacteriaceae</taxon>
        <taxon>Brevibacterium</taxon>
    </lineage>
</organism>
<gene>
    <name evidence="1" type="ORF">CJ199_02105</name>
</gene>
<proteinExistence type="predicted"/>
<accession>A0A2N6VQ14</accession>
<evidence type="ECO:0000313" key="1">
    <source>
        <dbReference type="EMBL" id="PMD06197.1"/>
    </source>
</evidence>
<protein>
    <submittedName>
        <fullName evidence="1">Uncharacterized protein</fullName>
    </submittedName>
</protein>